<feature type="chain" id="PRO_5026859349" description="Outer membrane beta-barrel protein" evidence="2">
    <location>
        <begin position="29"/>
        <end position="149"/>
    </location>
</feature>
<dbReference type="OrthoDB" id="5297405at2"/>
<reference evidence="3 4" key="1">
    <citation type="submission" date="2019-10" db="EMBL/GenBank/DDBJ databases">
        <title>New species of Slilvanegrellaceae.</title>
        <authorList>
            <person name="Pitt A."/>
            <person name="Hahn M.W."/>
        </authorList>
    </citation>
    <scope>NUCLEOTIDE SEQUENCE [LARGE SCALE GENOMIC DNA]</scope>
    <source>
        <strain evidence="3 4">SP-Ram-0.45-NSY-1</strain>
    </source>
</reference>
<accession>A0A6N6VTM4</accession>
<keyword evidence="2" id="KW-0732">Signal</keyword>
<keyword evidence="4" id="KW-1185">Reference proteome</keyword>
<gene>
    <name evidence="3" type="ORF">GCL60_13220</name>
</gene>
<keyword evidence="1" id="KW-0812">Transmembrane</keyword>
<feature type="transmembrane region" description="Helical" evidence="1">
    <location>
        <begin position="68"/>
        <end position="89"/>
    </location>
</feature>
<protein>
    <recommendedName>
        <fullName evidence="5">Outer membrane beta-barrel protein</fullName>
    </recommendedName>
</protein>
<name>A0A6N6VTM4_9BACT</name>
<evidence type="ECO:0000313" key="4">
    <source>
        <dbReference type="Proteomes" id="UP000437748"/>
    </source>
</evidence>
<sequence>MRKLFTKKMKLILSSCFLMLPTFQSVHAQCEVGPVMFRDTLFGAGIGLGVGALVLIANQSSDKIAPNLATATLIGAGVGAVVGIVELSLSDCSGRRNAQKKEEGFRARPMLSFLPQNSGYEIKETNSKDLFQLDYLNKMAMGVTVSYTF</sequence>
<keyword evidence="1" id="KW-1133">Transmembrane helix</keyword>
<evidence type="ECO:0008006" key="5">
    <source>
        <dbReference type="Google" id="ProtNLM"/>
    </source>
</evidence>
<proteinExistence type="predicted"/>
<evidence type="ECO:0000313" key="3">
    <source>
        <dbReference type="EMBL" id="KAB8036799.1"/>
    </source>
</evidence>
<keyword evidence="1" id="KW-0472">Membrane</keyword>
<feature type="signal peptide" evidence="2">
    <location>
        <begin position="1"/>
        <end position="28"/>
    </location>
</feature>
<dbReference type="Proteomes" id="UP000437748">
    <property type="component" value="Unassembled WGS sequence"/>
</dbReference>
<dbReference type="AlphaFoldDB" id="A0A6N6VTM4"/>
<dbReference type="RefSeq" id="WP_153421214.1">
    <property type="nucleotide sequence ID" value="NZ_WFLM01000005.1"/>
</dbReference>
<comment type="caution">
    <text evidence="3">The sequence shown here is derived from an EMBL/GenBank/DDBJ whole genome shotgun (WGS) entry which is preliminary data.</text>
</comment>
<feature type="transmembrane region" description="Helical" evidence="1">
    <location>
        <begin position="38"/>
        <end position="56"/>
    </location>
</feature>
<evidence type="ECO:0000256" key="2">
    <source>
        <dbReference type="SAM" id="SignalP"/>
    </source>
</evidence>
<dbReference type="EMBL" id="WFLM01000005">
    <property type="protein sequence ID" value="KAB8036799.1"/>
    <property type="molecule type" value="Genomic_DNA"/>
</dbReference>
<evidence type="ECO:0000256" key="1">
    <source>
        <dbReference type="SAM" id="Phobius"/>
    </source>
</evidence>
<organism evidence="3 4">
    <name type="scientific">Silvanigrella paludirubra</name>
    <dbReference type="NCBI Taxonomy" id="2499159"/>
    <lineage>
        <taxon>Bacteria</taxon>
        <taxon>Pseudomonadati</taxon>
        <taxon>Bdellovibrionota</taxon>
        <taxon>Oligoflexia</taxon>
        <taxon>Silvanigrellales</taxon>
        <taxon>Silvanigrellaceae</taxon>
        <taxon>Silvanigrella</taxon>
    </lineage>
</organism>